<dbReference type="SUPFAM" id="SSF55811">
    <property type="entry name" value="Nudix"/>
    <property type="match status" value="1"/>
</dbReference>
<evidence type="ECO:0000313" key="5">
    <source>
        <dbReference type="Proteomes" id="UP000003136"/>
    </source>
</evidence>
<name>B7AQA8_9FIRM</name>
<reference evidence="4 5" key="1">
    <citation type="submission" date="2008-11" db="EMBL/GenBank/DDBJ databases">
        <title>Draft genome sequence of Bacteroides pectinophilus (ATCC 43243).</title>
        <authorList>
            <person name="Sudarsanam P."/>
            <person name="Ley R."/>
            <person name="Guruge J."/>
            <person name="Turnbaugh P.J."/>
            <person name="Mahowald M."/>
            <person name="Liep D."/>
            <person name="Gordon J."/>
        </authorList>
    </citation>
    <scope>NUCLEOTIDE SEQUENCE [LARGE SCALE GENOMIC DNA]</scope>
    <source>
        <strain evidence="4 5">ATCC 43243</strain>
    </source>
</reference>
<dbReference type="STRING" id="483218.BACPEC_00864"/>
<evidence type="ECO:0000259" key="3">
    <source>
        <dbReference type="PROSITE" id="PS51462"/>
    </source>
</evidence>
<keyword evidence="2" id="KW-0378">Hydrolase</keyword>
<dbReference type="Gene3D" id="3.90.79.10">
    <property type="entry name" value="Nucleoside Triphosphate Pyrophosphohydrolase"/>
    <property type="match status" value="1"/>
</dbReference>
<dbReference type="EMBL" id="ABVQ01000035">
    <property type="protein sequence ID" value="EEC57880.1"/>
    <property type="molecule type" value="Genomic_DNA"/>
</dbReference>
<accession>B7AQA8</accession>
<dbReference type="InterPro" id="IPR020084">
    <property type="entry name" value="NUDIX_hydrolase_CS"/>
</dbReference>
<keyword evidence="5" id="KW-1185">Reference proteome</keyword>
<protein>
    <recommendedName>
        <fullName evidence="3">Nudix hydrolase domain-containing protein</fullName>
    </recommendedName>
</protein>
<dbReference type="PROSITE" id="PS00893">
    <property type="entry name" value="NUDIX_BOX"/>
    <property type="match status" value="1"/>
</dbReference>
<dbReference type="AlphaFoldDB" id="B7AQA8"/>
<dbReference type="PANTHER" id="PTHR11839:SF18">
    <property type="entry name" value="NUDIX HYDROLASE DOMAIN-CONTAINING PROTEIN"/>
    <property type="match status" value="1"/>
</dbReference>
<dbReference type="GO" id="GO:0019693">
    <property type="term" value="P:ribose phosphate metabolic process"/>
    <property type="evidence" value="ECO:0007669"/>
    <property type="project" value="TreeGrafter"/>
</dbReference>
<dbReference type="Proteomes" id="UP000003136">
    <property type="component" value="Unassembled WGS sequence"/>
</dbReference>
<dbReference type="Pfam" id="PF00293">
    <property type="entry name" value="NUDIX"/>
    <property type="match status" value="1"/>
</dbReference>
<sequence>MDNPVRTGRKLVCKGSRISFYKDTMKIPNGNTAEWDFIKHNGAAAVIPVKEDGKIVMVRQYRNSLDRETLEIPAGGLNSPDEPTLDAATRELTEETGYTSAHTLKKLISIATAIAFCDEVIDIYVADSLSRGEQNLDEDEYINVEEYTLDELTDMIYMGEIIDSKTVAGILAYKDSLRQTSA</sequence>
<dbReference type="PROSITE" id="PS51462">
    <property type="entry name" value="NUDIX"/>
    <property type="match status" value="1"/>
</dbReference>
<dbReference type="InterPro" id="IPR015797">
    <property type="entry name" value="NUDIX_hydrolase-like_dom_sf"/>
</dbReference>
<evidence type="ECO:0000256" key="2">
    <source>
        <dbReference type="ARBA" id="ARBA00022801"/>
    </source>
</evidence>
<dbReference type="GO" id="GO:0016787">
    <property type="term" value="F:hydrolase activity"/>
    <property type="evidence" value="ECO:0007669"/>
    <property type="project" value="UniProtKB-KW"/>
</dbReference>
<dbReference type="GO" id="GO:0006753">
    <property type="term" value="P:nucleoside phosphate metabolic process"/>
    <property type="evidence" value="ECO:0007669"/>
    <property type="project" value="TreeGrafter"/>
</dbReference>
<dbReference type="InterPro" id="IPR000086">
    <property type="entry name" value="NUDIX_hydrolase_dom"/>
</dbReference>
<gene>
    <name evidence="4" type="ORF">BACPEC_00864</name>
</gene>
<reference evidence="4 5" key="2">
    <citation type="submission" date="2008-11" db="EMBL/GenBank/DDBJ databases">
        <authorList>
            <person name="Fulton L."/>
            <person name="Clifton S."/>
            <person name="Fulton B."/>
            <person name="Xu J."/>
            <person name="Minx P."/>
            <person name="Pepin K.H."/>
            <person name="Johnson M."/>
            <person name="Bhonagiri V."/>
            <person name="Nash W.E."/>
            <person name="Mardis E.R."/>
            <person name="Wilson R.K."/>
        </authorList>
    </citation>
    <scope>NUCLEOTIDE SEQUENCE [LARGE SCALE GENOMIC DNA]</scope>
    <source>
        <strain evidence="4 5">ATCC 43243</strain>
    </source>
</reference>
<comment type="cofactor">
    <cofactor evidence="1">
        <name>Mg(2+)</name>
        <dbReference type="ChEBI" id="CHEBI:18420"/>
    </cofactor>
</comment>
<evidence type="ECO:0000256" key="1">
    <source>
        <dbReference type="ARBA" id="ARBA00001946"/>
    </source>
</evidence>
<proteinExistence type="predicted"/>
<feature type="domain" description="Nudix hydrolase" evidence="3">
    <location>
        <begin position="38"/>
        <end position="169"/>
    </location>
</feature>
<dbReference type="PANTHER" id="PTHR11839">
    <property type="entry name" value="UDP/ADP-SUGAR PYROPHOSPHATASE"/>
    <property type="match status" value="1"/>
</dbReference>
<organism evidence="4 5">
    <name type="scientific">[Bacteroides] pectinophilus ATCC 43243</name>
    <dbReference type="NCBI Taxonomy" id="483218"/>
    <lineage>
        <taxon>Bacteria</taxon>
        <taxon>Bacillati</taxon>
        <taxon>Bacillota</taxon>
        <taxon>Clostridia</taxon>
        <taxon>Eubacteriales</taxon>
    </lineage>
</organism>
<dbReference type="HOGENOM" id="CLU_062658_5_1_9"/>
<evidence type="ECO:0000313" key="4">
    <source>
        <dbReference type="EMBL" id="EEC57880.1"/>
    </source>
</evidence>
<dbReference type="eggNOG" id="COG0494">
    <property type="taxonomic scope" value="Bacteria"/>
</dbReference>